<dbReference type="InterPro" id="IPR018247">
    <property type="entry name" value="EF_Hand_1_Ca_BS"/>
</dbReference>
<feature type="transmembrane region" description="Helical" evidence="9">
    <location>
        <begin position="211"/>
        <end position="239"/>
    </location>
</feature>
<comment type="subcellular location">
    <subcellularLocation>
        <location evidence="1">Cell membrane</location>
        <topology evidence="1">Multi-pass membrane protein</topology>
    </subcellularLocation>
</comment>
<dbReference type="PROSITE" id="PS00018">
    <property type="entry name" value="EF_HAND_1"/>
    <property type="match status" value="1"/>
</dbReference>
<evidence type="ECO:0000313" key="10">
    <source>
        <dbReference type="EMBL" id="QEG20208.1"/>
    </source>
</evidence>
<feature type="transmembrane region" description="Helical" evidence="9">
    <location>
        <begin position="542"/>
        <end position="561"/>
    </location>
</feature>
<dbReference type="SUPFAM" id="SSF103473">
    <property type="entry name" value="MFS general substrate transporter"/>
    <property type="match status" value="1"/>
</dbReference>
<feature type="transmembrane region" description="Helical" evidence="9">
    <location>
        <begin position="101"/>
        <end position="119"/>
    </location>
</feature>
<dbReference type="Gene3D" id="1.20.1250.20">
    <property type="entry name" value="MFS general substrate transporter like domains"/>
    <property type="match status" value="2"/>
</dbReference>
<evidence type="ECO:0000256" key="8">
    <source>
        <dbReference type="SAM" id="MobiDB-lite"/>
    </source>
</evidence>
<evidence type="ECO:0000256" key="4">
    <source>
        <dbReference type="ARBA" id="ARBA00022475"/>
    </source>
</evidence>
<evidence type="ECO:0000256" key="5">
    <source>
        <dbReference type="ARBA" id="ARBA00022692"/>
    </source>
</evidence>
<dbReference type="PROSITE" id="PS00872">
    <property type="entry name" value="NA_GALACTOSIDE_SYMP"/>
    <property type="match status" value="1"/>
</dbReference>
<dbReference type="GO" id="GO:0005886">
    <property type="term" value="C:plasma membrane"/>
    <property type="evidence" value="ECO:0007669"/>
    <property type="project" value="UniProtKB-SubCell"/>
</dbReference>
<keyword evidence="6 9" id="KW-1133">Transmembrane helix</keyword>
<feature type="region of interest" description="Disordered" evidence="8">
    <location>
        <begin position="143"/>
        <end position="172"/>
    </location>
</feature>
<feature type="transmembrane region" description="Helical" evidence="9">
    <location>
        <begin position="391"/>
        <end position="414"/>
    </location>
</feature>
<dbReference type="InterPro" id="IPR036259">
    <property type="entry name" value="MFS_trans_sf"/>
</dbReference>
<keyword evidence="5 9" id="KW-0812">Transmembrane</keyword>
<evidence type="ECO:0000256" key="7">
    <source>
        <dbReference type="ARBA" id="ARBA00023136"/>
    </source>
</evidence>
<feature type="transmembrane region" description="Helical" evidence="9">
    <location>
        <begin position="445"/>
        <end position="469"/>
    </location>
</feature>
<dbReference type="RefSeq" id="WP_075085722.1">
    <property type="nucleotide sequence ID" value="NZ_CP042912.1"/>
</dbReference>
<dbReference type="GO" id="GO:0015293">
    <property type="term" value="F:symporter activity"/>
    <property type="evidence" value="ECO:0007669"/>
    <property type="project" value="InterPro"/>
</dbReference>
<gene>
    <name evidence="10" type="primary">yihP</name>
    <name evidence="10" type="ORF">MFFC18_00550</name>
</gene>
<keyword evidence="3" id="KW-0813">Transport</keyword>
<dbReference type="PANTHER" id="PTHR11328">
    <property type="entry name" value="MAJOR FACILITATOR SUPERFAMILY DOMAIN-CONTAINING PROTEIN"/>
    <property type="match status" value="1"/>
</dbReference>
<evidence type="ECO:0000256" key="3">
    <source>
        <dbReference type="ARBA" id="ARBA00022448"/>
    </source>
</evidence>
<feature type="transmembrane region" description="Helical" evidence="9">
    <location>
        <begin position="490"/>
        <end position="512"/>
    </location>
</feature>
<dbReference type="Proteomes" id="UP000322214">
    <property type="component" value="Chromosome"/>
</dbReference>
<reference evidence="10 11" key="1">
    <citation type="submission" date="2019-08" db="EMBL/GenBank/DDBJ databases">
        <title>Deep-cultivation of Planctomycetes and their phenomic and genomic characterization uncovers novel biology.</title>
        <authorList>
            <person name="Wiegand S."/>
            <person name="Jogler M."/>
            <person name="Boedeker C."/>
            <person name="Pinto D."/>
            <person name="Vollmers J."/>
            <person name="Rivas-Marin E."/>
            <person name="Kohn T."/>
            <person name="Peeters S.H."/>
            <person name="Heuer A."/>
            <person name="Rast P."/>
            <person name="Oberbeckmann S."/>
            <person name="Bunk B."/>
            <person name="Jeske O."/>
            <person name="Meyerdierks A."/>
            <person name="Storesund J.E."/>
            <person name="Kallscheuer N."/>
            <person name="Luecker S."/>
            <person name="Lage O.M."/>
            <person name="Pohl T."/>
            <person name="Merkel B.J."/>
            <person name="Hornburger P."/>
            <person name="Mueller R.-W."/>
            <person name="Bruemmer F."/>
            <person name="Labrenz M."/>
            <person name="Spormann A.M."/>
            <person name="Op den Camp H."/>
            <person name="Overmann J."/>
            <person name="Amann R."/>
            <person name="Jetten M.S.M."/>
            <person name="Mascher T."/>
            <person name="Medema M.H."/>
            <person name="Devos D.P."/>
            <person name="Kaster A.-K."/>
            <person name="Ovreas L."/>
            <person name="Rohde M."/>
            <person name="Galperin M.Y."/>
            <person name="Jogler C."/>
        </authorList>
    </citation>
    <scope>NUCLEOTIDE SEQUENCE [LARGE SCALE GENOMIC DNA]</scope>
    <source>
        <strain evidence="10 11">FC18</strain>
    </source>
</reference>
<dbReference type="GO" id="GO:0008643">
    <property type="term" value="P:carbohydrate transport"/>
    <property type="evidence" value="ECO:0007669"/>
    <property type="project" value="InterPro"/>
</dbReference>
<sequence length="581" mass="63815">MSEEINPYAAGPGNKVTPSTPPEDRIPFQQKAAYAVGMLVNNLQAAALPAMMIVLNLGLGINPILVGIIGFIPRIFDAVSDPLMGYISDNTRSRWGRRRPYILIGALISGLVFAAMWQVPTGWPVNYERDADADGVIDRMELRAGSDPNNVNSPVVDGGQDTNDSTGPADDGISDALEQTMITLGSTAPITTELDADGDEVPDYDQSRQSYYFWAFLIALVIYFLTYTMYATPFVAFGYEMTPDYHERTRLHAFANAAGQLAWLGAPWIWYFMSLYENKVDGASQLGMIFGISIMILGMVPAIFCRERMSELKPVESKGDGASGLLNNFKEFFKNLTSSLKCSPFVKLCLATFLVFNGFQLGISFSLYVMIYYVFQGGENPDALAGDLNGWWGSLTAICTMAVIPLTAVISEWLGSKRKAFMVTIGLSIIGYALKWIGYNPAFPYLLLISCPFVAFGTGSLFTLMGSMISDVCDYDELQSHQRREGVFGAIYWWMVKVGMALAGLLTGYLLVGSGFVTPLPGATEAVVQTDSTLLYLRMFDVVIPIVTSVIAMAIMASYEITEERAKSIRAELEQRRGKLE</sequence>
<accession>A0A5B9P1L7</accession>
<dbReference type="STRING" id="980251.GCA_001642875_03706"/>
<dbReference type="InterPro" id="IPR018043">
    <property type="entry name" value="Na/Gal_symport_CS"/>
</dbReference>
<comment type="similarity">
    <text evidence="2">Belongs to the sodium:galactoside symporter (TC 2.A.2) family.</text>
</comment>
<dbReference type="InterPro" id="IPR039672">
    <property type="entry name" value="MFS_2"/>
</dbReference>
<feature type="transmembrane region" description="Helical" evidence="9">
    <location>
        <begin position="348"/>
        <end position="371"/>
    </location>
</feature>
<keyword evidence="7 9" id="KW-0472">Membrane</keyword>
<evidence type="ECO:0000256" key="6">
    <source>
        <dbReference type="ARBA" id="ARBA00022989"/>
    </source>
</evidence>
<evidence type="ECO:0000313" key="11">
    <source>
        <dbReference type="Proteomes" id="UP000322214"/>
    </source>
</evidence>
<dbReference type="PANTHER" id="PTHR11328:SF24">
    <property type="entry name" value="MAJOR FACILITATOR SUPERFAMILY (MFS) PROFILE DOMAIN-CONTAINING PROTEIN"/>
    <property type="match status" value="1"/>
</dbReference>
<dbReference type="GO" id="GO:0006814">
    <property type="term" value="P:sodium ion transport"/>
    <property type="evidence" value="ECO:0007669"/>
    <property type="project" value="InterPro"/>
</dbReference>
<keyword evidence="4" id="KW-1003">Cell membrane</keyword>
<dbReference type="Pfam" id="PF13347">
    <property type="entry name" value="MFS_2"/>
    <property type="match status" value="2"/>
</dbReference>
<evidence type="ECO:0000256" key="9">
    <source>
        <dbReference type="SAM" id="Phobius"/>
    </source>
</evidence>
<feature type="transmembrane region" description="Helical" evidence="9">
    <location>
        <begin position="285"/>
        <end position="304"/>
    </location>
</feature>
<feature type="transmembrane region" description="Helical" evidence="9">
    <location>
        <begin position="251"/>
        <end position="273"/>
    </location>
</feature>
<keyword evidence="11" id="KW-1185">Reference proteome</keyword>
<proteinExistence type="inferred from homology"/>
<protein>
    <submittedName>
        <fullName evidence="10">Inner membrane symporter YihP</fullName>
    </submittedName>
</protein>
<feature type="region of interest" description="Disordered" evidence="8">
    <location>
        <begin position="1"/>
        <end position="23"/>
    </location>
</feature>
<dbReference type="AlphaFoldDB" id="A0A5B9P1L7"/>
<evidence type="ECO:0000256" key="2">
    <source>
        <dbReference type="ARBA" id="ARBA00009617"/>
    </source>
</evidence>
<organism evidence="10 11">
    <name type="scientific">Mariniblastus fucicola</name>
    <dbReference type="NCBI Taxonomy" id="980251"/>
    <lineage>
        <taxon>Bacteria</taxon>
        <taxon>Pseudomonadati</taxon>
        <taxon>Planctomycetota</taxon>
        <taxon>Planctomycetia</taxon>
        <taxon>Pirellulales</taxon>
        <taxon>Pirellulaceae</taxon>
        <taxon>Mariniblastus</taxon>
    </lineage>
</organism>
<name>A0A5B9P1L7_9BACT</name>
<feature type="transmembrane region" description="Helical" evidence="9">
    <location>
        <begin position="421"/>
        <end position="439"/>
    </location>
</feature>
<dbReference type="KEGG" id="mff:MFFC18_00550"/>
<evidence type="ECO:0000256" key="1">
    <source>
        <dbReference type="ARBA" id="ARBA00004651"/>
    </source>
</evidence>
<feature type="transmembrane region" description="Helical" evidence="9">
    <location>
        <begin position="46"/>
        <end position="72"/>
    </location>
</feature>
<dbReference type="EMBL" id="CP042912">
    <property type="protein sequence ID" value="QEG20208.1"/>
    <property type="molecule type" value="Genomic_DNA"/>
</dbReference>